<name>A0A0B2P6G4_GLYSO</name>
<dbReference type="EMBL" id="KN668935">
    <property type="protein sequence ID" value="KHN04796.1"/>
    <property type="molecule type" value="Genomic_DNA"/>
</dbReference>
<gene>
    <name evidence="1" type="ORF">glysoja_031896</name>
</gene>
<evidence type="ECO:0000313" key="1">
    <source>
        <dbReference type="EMBL" id="KHN04796.1"/>
    </source>
</evidence>
<sequence>MGNIKNVYKNSIKLPRKPDCDENQNLFLCAYFTSFSRIIQNYQEKKNVAT</sequence>
<dbReference type="Proteomes" id="UP000053555">
    <property type="component" value="Unassembled WGS sequence"/>
</dbReference>
<protein>
    <submittedName>
        <fullName evidence="1">Uncharacterized protein</fullName>
    </submittedName>
</protein>
<dbReference type="AlphaFoldDB" id="A0A0B2P6G4"/>
<accession>A0A0B2P6G4</accession>
<proteinExistence type="predicted"/>
<reference evidence="1" key="1">
    <citation type="submission" date="2014-07" db="EMBL/GenBank/DDBJ databases">
        <title>Identification of a novel salt tolerance gene in wild soybean by whole-genome sequencing.</title>
        <authorList>
            <person name="Lam H.-M."/>
            <person name="Qi X."/>
            <person name="Li M.-W."/>
            <person name="Liu X."/>
            <person name="Xie M."/>
            <person name="Ni M."/>
            <person name="Xu X."/>
        </authorList>
    </citation>
    <scope>NUCLEOTIDE SEQUENCE [LARGE SCALE GENOMIC DNA]</scope>
    <source>
        <tissue evidence="1">Root</tissue>
    </source>
</reference>
<organism evidence="1">
    <name type="scientific">Glycine soja</name>
    <name type="common">Wild soybean</name>
    <dbReference type="NCBI Taxonomy" id="3848"/>
    <lineage>
        <taxon>Eukaryota</taxon>
        <taxon>Viridiplantae</taxon>
        <taxon>Streptophyta</taxon>
        <taxon>Embryophyta</taxon>
        <taxon>Tracheophyta</taxon>
        <taxon>Spermatophyta</taxon>
        <taxon>Magnoliopsida</taxon>
        <taxon>eudicotyledons</taxon>
        <taxon>Gunneridae</taxon>
        <taxon>Pentapetalae</taxon>
        <taxon>rosids</taxon>
        <taxon>fabids</taxon>
        <taxon>Fabales</taxon>
        <taxon>Fabaceae</taxon>
        <taxon>Papilionoideae</taxon>
        <taxon>50 kb inversion clade</taxon>
        <taxon>NPAAA clade</taxon>
        <taxon>indigoferoid/millettioid clade</taxon>
        <taxon>Phaseoleae</taxon>
        <taxon>Glycine</taxon>
        <taxon>Glycine subgen. Soja</taxon>
    </lineage>
</organism>